<dbReference type="EMBL" id="CP001040">
    <property type="protein sequence ID" value="ACC85379.1"/>
    <property type="molecule type" value="Genomic_DNA"/>
</dbReference>
<evidence type="ECO:0000313" key="1">
    <source>
        <dbReference type="EMBL" id="ACC85379.1"/>
    </source>
</evidence>
<keyword evidence="2" id="KW-1185">Reference proteome</keyword>
<reference evidence="2" key="1">
    <citation type="submission" date="2008-04" db="EMBL/GenBank/DDBJ databases">
        <title>Complete sequence of plasmid 3 of Nostoc punctiforme ATCC 29133.</title>
        <authorList>
            <consortium name="US DOE Joint Genome Institute"/>
            <person name="Copeland A."/>
            <person name="Lucas S."/>
            <person name="Lapidus A."/>
            <person name="Glavina del Rio T."/>
            <person name="Dalin E."/>
            <person name="Tice H."/>
            <person name="Pitluck S."/>
            <person name="Chain P."/>
            <person name="Malfatti S."/>
            <person name="Shin M."/>
            <person name="Vergez L."/>
            <person name="Schmutz J."/>
            <person name="Larimer F."/>
            <person name="Land M."/>
            <person name="Hauser L."/>
            <person name="Kyrpides N."/>
            <person name="Kim E."/>
            <person name="Meeks J.C."/>
            <person name="Elhai J."/>
            <person name="Campbell E.L."/>
            <person name="Thiel T."/>
            <person name="Longmire J."/>
            <person name="Potts M."/>
            <person name="Atlas R."/>
        </authorList>
    </citation>
    <scope>NUCLEOTIDE SEQUENCE [LARGE SCALE GENOMIC DNA]</scope>
    <source>
        <strain evidence="2">ATCC 29133 / PCC 73102</strain>
        <plasmid evidence="2">Plasmid pNPUN03</plasmid>
    </source>
</reference>
<accession>B2JBS5</accession>
<geneLocation type="plasmid" evidence="1 2">
    <name>pNPUN03</name>
</geneLocation>
<dbReference type="HOGENOM" id="CLU_2465963_0_0_3"/>
<sequence length="88" mass="10125">MTSKKFYDPLEHSPQENQQYLITLIEEMRSLLIEMQHGEEDFLQVSKDTRAMLLAAVSEAGRLLKPAQEYSVEAQAVVDYGFQPEHLL</sequence>
<organism evidence="1 2">
    <name type="scientific">Nostoc punctiforme (strain ATCC 29133 / PCC 73102)</name>
    <dbReference type="NCBI Taxonomy" id="63737"/>
    <lineage>
        <taxon>Bacteria</taxon>
        <taxon>Bacillati</taxon>
        <taxon>Cyanobacteriota</taxon>
        <taxon>Cyanophyceae</taxon>
        <taxon>Nostocales</taxon>
        <taxon>Nostocaceae</taxon>
        <taxon>Nostoc</taxon>
    </lineage>
</organism>
<name>B2JBS5_NOSP7</name>
<gene>
    <name evidence="1" type="ordered locus">Npun_CF038</name>
</gene>
<dbReference type="RefSeq" id="WP_012412876.1">
    <property type="nucleotide sequence ID" value="NC_010630.1"/>
</dbReference>
<protein>
    <submittedName>
        <fullName evidence="1">Uncharacterized protein</fullName>
    </submittedName>
</protein>
<dbReference type="OrthoDB" id="9910905at2"/>
<keyword evidence="1" id="KW-0614">Plasmid</keyword>
<proteinExistence type="predicted"/>
<evidence type="ECO:0000313" key="2">
    <source>
        <dbReference type="Proteomes" id="UP000001191"/>
    </source>
</evidence>
<dbReference type="KEGG" id="npu:Npun_CF038"/>
<dbReference type="Proteomes" id="UP000001191">
    <property type="component" value="Plasmid pNPUN03"/>
</dbReference>
<dbReference type="AlphaFoldDB" id="B2JBS5"/>
<dbReference type="EnsemblBacteria" id="ACC85379">
    <property type="protein sequence ID" value="ACC85379"/>
    <property type="gene ID" value="Npun_CF038"/>
</dbReference>